<comment type="caution">
    <text evidence="2">The sequence shown here is derived from an EMBL/GenBank/DDBJ whole genome shotgun (WGS) entry which is preliminary data.</text>
</comment>
<evidence type="ECO:0000256" key="1">
    <source>
        <dbReference type="SAM" id="MobiDB-lite"/>
    </source>
</evidence>
<keyword evidence="3" id="KW-1185">Reference proteome</keyword>
<feature type="region of interest" description="Disordered" evidence="1">
    <location>
        <begin position="13"/>
        <end position="51"/>
    </location>
</feature>
<proteinExistence type="predicted"/>
<feature type="compositionally biased region" description="Low complexity" evidence="1">
    <location>
        <begin position="38"/>
        <end position="49"/>
    </location>
</feature>
<feature type="non-terminal residue" evidence="2">
    <location>
        <position position="121"/>
    </location>
</feature>
<accession>A0AAV2RU52</accession>
<feature type="non-terminal residue" evidence="2">
    <location>
        <position position="1"/>
    </location>
</feature>
<name>A0AAV2RU52_MEGNR</name>
<dbReference type="Proteomes" id="UP001497623">
    <property type="component" value="Unassembled WGS sequence"/>
</dbReference>
<evidence type="ECO:0000313" key="2">
    <source>
        <dbReference type="EMBL" id="CAL4139069.1"/>
    </source>
</evidence>
<dbReference type="AlphaFoldDB" id="A0AAV2RU52"/>
<sequence>VTMFVKLISLSDREPPMETEELPELRTHRRSKRVVDTQQPPRQQQQQHQDLSAMELVAARALGPLPPNNTELIKLLKERYLKPPTKEPYNLMLGQTGPLADNYNKYRTTFDSWETMYIMQK</sequence>
<protein>
    <submittedName>
        <fullName evidence="2">Uncharacterized protein</fullName>
    </submittedName>
</protein>
<reference evidence="2 3" key="1">
    <citation type="submission" date="2024-05" db="EMBL/GenBank/DDBJ databases">
        <authorList>
            <person name="Wallberg A."/>
        </authorList>
    </citation>
    <scope>NUCLEOTIDE SEQUENCE [LARGE SCALE GENOMIC DNA]</scope>
</reference>
<dbReference type="EMBL" id="CAXKWB010031061">
    <property type="protein sequence ID" value="CAL4139069.1"/>
    <property type="molecule type" value="Genomic_DNA"/>
</dbReference>
<gene>
    <name evidence="2" type="ORF">MNOR_LOCUS28323</name>
</gene>
<evidence type="ECO:0000313" key="3">
    <source>
        <dbReference type="Proteomes" id="UP001497623"/>
    </source>
</evidence>
<organism evidence="2 3">
    <name type="scientific">Meganyctiphanes norvegica</name>
    <name type="common">Northern krill</name>
    <name type="synonym">Thysanopoda norvegica</name>
    <dbReference type="NCBI Taxonomy" id="48144"/>
    <lineage>
        <taxon>Eukaryota</taxon>
        <taxon>Metazoa</taxon>
        <taxon>Ecdysozoa</taxon>
        <taxon>Arthropoda</taxon>
        <taxon>Crustacea</taxon>
        <taxon>Multicrustacea</taxon>
        <taxon>Malacostraca</taxon>
        <taxon>Eumalacostraca</taxon>
        <taxon>Eucarida</taxon>
        <taxon>Euphausiacea</taxon>
        <taxon>Euphausiidae</taxon>
        <taxon>Meganyctiphanes</taxon>
    </lineage>
</organism>